<dbReference type="EMBL" id="JANBPK010001499">
    <property type="protein sequence ID" value="KAJ2922302.1"/>
    <property type="molecule type" value="Genomic_DNA"/>
</dbReference>
<reference evidence="3" key="1">
    <citation type="submission" date="2022-06" db="EMBL/GenBank/DDBJ databases">
        <title>Genome Sequence of Candolleomyces eurysporus.</title>
        <authorList>
            <person name="Buettner E."/>
        </authorList>
    </citation>
    <scope>NUCLEOTIDE SEQUENCE</scope>
    <source>
        <strain evidence="3">VTCC 930004</strain>
    </source>
</reference>
<comment type="caution">
    <text evidence="3">The sequence shown here is derived from an EMBL/GenBank/DDBJ whole genome shotgun (WGS) entry which is preliminary data.</text>
</comment>
<feature type="region of interest" description="Disordered" evidence="1">
    <location>
        <begin position="735"/>
        <end position="757"/>
    </location>
</feature>
<evidence type="ECO:0000313" key="4">
    <source>
        <dbReference type="Proteomes" id="UP001140091"/>
    </source>
</evidence>
<dbReference type="GO" id="GO:0006914">
    <property type="term" value="P:autophagy"/>
    <property type="evidence" value="ECO:0007669"/>
    <property type="project" value="TreeGrafter"/>
</dbReference>
<feature type="domain" description="Vacuolar sorting protein 39/Transforming growth factor beta receptor-associated" evidence="2">
    <location>
        <begin position="215"/>
        <end position="301"/>
    </location>
</feature>
<evidence type="ECO:0000256" key="1">
    <source>
        <dbReference type="SAM" id="MobiDB-lite"/>
    </source>
</evidence>
<accession>A0A9W8ISX3</accession>
<dbReference type="GO" id="GO:0034058">
    <property type="term" value="P:endosomal vesicle fusion"/>
    <property type="evidence" value="ECO:0007669"/>
    <property type="project" value="TreeGrafter"/>
</dbReference>
<dbReference type="GO" id="GO:0016020">
    <property type="term" value="C:membrane"/>
    <property type="evidence" value="ECO:0007669"/>
    <property type="project" value="TreeGrafter"/>
</dbReference>
<evidence type="ECO:0000259" key="2">
    <source>
        <dbReference type="Pfam" id="PF10366"/>
    </source>
</evidence>
<sequence>MSSSSHVLLIGTNSVESLVPSSLISQVESLLGGHRLEDAFNLADSRRKKLEESIEVDEDETEELRYIYQRIGFQYFTETLFEDAGNNFFNGQLDPRVLVSYYPDLRGNLFDDGDNVDLFAGVAEHMPKEASVEDIIAFNLVRNYSPHLPPNTRSAPTSSELRRILQERAVEMLENFLKKERRRRIAMNLDDNLEEVSSDSKGKGKQEPHSIRVIIDTVLAKLYARSEKTSDLYDLLLSSNFVVLSEVEEVFKSTGQYNALCILYQKGGDVNDEKLLEVWAKIVDGEWVDQDIPDPLLQMISLLTSKRDKALTQRWAIWLTKRDPEAGIRLLTTLRDASAGRRKKDRMNLENDMDLLRQLAEASPAAGKQYLEHIIFQKRTNSKELHTRFALLCIDEVLQYLNEDEAISKLWKAKTSSYTASATTKSQKSPQLLPSASSFLSHFASTTPDSPSKRSRLRAILFLSGSQFYDPASVKVNIEKASRGKLLALESAVLEGKLGNHKSALYILACELRDALSAEAYCSLGGDVIPTKVAISIAEGAELREWIDVLFPGQPVKGSSKVVPPQSLEYSRSVDGTTKRDLLKILLEVYLGDESPISSERAAQLINSQAMNLDVLTVISMVPPSWPLPSLSSFLSRSFRRITHQKREGEIAKNISSGQNLEVKELTYEPVREAGALLEEELQMEADPVTGEYDEKKLNGDGANPASVVEIVPGQVPTEIRDSLLFSEKDSTAAATSGLDDDIDGLHGHGHGRDNLR</sequence>
<dbReference type="GO" id="GO:0005737">
    <property type="term" value="C:cytoplasm"/>
    <property type="evidence" value="ECO:0007669"/>
    <property type="project" value="TreeGrafter"/>
</dbReference>
<name>A0A9W8ISX3_9AGAR</name>
<feature type="compositionally biased region" description="Basic and acidic residues" evidence="1">
    <location>
        <begin position="744"/>
        <end position="757"/>
    </location>
</feature>
<dbReference type="InterPro" id="IPR019452">
    <property type="entry name" value="VPS39/TGF_beta_rcpt-assoc_1"/>
</dbReference>
<dbReference type="Proteomes" id="UP001140091">
    <property type="component" value="Unassembled WGS sequence"/>
</dbReference>
<proteinExistence type="predicted"/>
<dbReference type="PANTHER" id="PTHR12894">
    <property type="entry name" value="CNH DOMAIN CONTAINING"/>
    <property type="match status" value="1"/>
</dbReference>
<dbReference type="Pfam" id="PF10366">
    <property type="entry name" value="Vps39_1"/>
    <property type="match status" value="1"/>
</dbReference>
<keyword evidence="4" id="KW-1185">Reference proteome</keyword>
<feature type="non-terminal residue" evidence="3">
    <location>
        <position position="757"/>
    </location>
</feature>
<dbReference type="AlphaFoldDB" id="A0A9W8ISX3"/>
<gene>
    <name evidence="3" type="ORF">H1R20_g14795</name>
</gene>
<evidence type="ECO:0000313" key="3">
    <source>
        <dbReference type="EMBL" id="KAJ2922302.1"/>
    </source>
</evidence>
<organism evidence="3 4">
    <name type="scientific">Candolleomyces eurysporus</name>
    <dbReference type="NCBI Taxonomy" id="2828524"/>
    <lineage>
        <taxon>Eukaryota</taxon>
        <taxon>Fungi</taxon>
        <taxon>Dikarya</taxon>
        <taxon>Basidiomycota</taxon>
        <taxon>Agaricomycotina</taxon>
        <taxon>Agaricomycetes</taxon>
        <taxon>Agaricomycetidae</taxon>
        <taxon>Agaricales</taxon>
        <taxon>Agaricineae</taxon>
        <taxon>Psathyrellaceae</taxon>
        <taxon>Candolleomyces</taxon>
    </lineage>
</organism>
<protein>
    <recommendedName>
        <fullName evidence="2">Vacuolar sorting protein 39/Transforming growth factor beta receptor-associated domain-containing protein</fullName>
    </recommendedName>
</protein>
<dbReference type="OrthoDB" id="10258882at2759"/>
<dbReference type="PANTHER" id="PTHR12894:SF27">
    <property type="entry name" value="TRANSFORMING GROWTH FACTOR-BETA RECEPTOR-ASSOCIATED PROTEIN 1"/>
    <property type="match status" value="1"/>
</dbReference>
<dbReference type="InterPro" id="IPR032914">
    <property type="entry name" value="Vam6/VPS39/TRAP1"/>
</dbReference>